<dbReference type="Proteomes" id="UP001280121">
    <property type="component" value="Unassembled WGS sequence"/>
</dbReference>
<accession>A0AAD9XTI1</accession>
<dbReference type="EMBL" id="JANJYI010000001">
    <property type="protein sequence ID" value="KAK2665105.1"/>
    <property type="molecule type" value="Genomic_DNA"/>
</dbReference>
<name>A0AAD9XTI1_9ROSI</name>
<dbReference type="Pfam" id="PF04749">
    <property type="entry name" value="PLAC8"/>
    <property type="match status" value="1"/>
</dbReference>
<organism evidence="1 2">
    <name type="scientific">Dipteronia dyeriana</name>
    <dbReference type="NCBI Taxonomy" id="168575"/>
    <lineage>
        <taxon>Eukaryota</taxon>
        <taxon>Viridiplantae</taxon>
        <taxon>Streptophyta</taxon>
        <taxon>Embryophyta</taxon>
        <taxon>Tracheophyta</taxon>
        <taxon>Spermatophyta</taxon>
        <taxon>Magnoliopsida</taxon>
        <taxon>eudicotyledons</taxon>
        <taxon>Gunneridae</taxon>
        <taxon>Pentapetalae</taxon>
        <taxon>rosids</taxon>
        <taxon>malvids</taxon>
        <taxon>Sapindales</taxon>
        <taxon>Sapindaceae</taxon>
        <taxon>Hippocastanoideae</taxon>
        <taxon>Acereae</taxon>
        <taxon>Dipteronia</taxon>
    </lineage>
</organism>
<keyword evidence="2" id="KW-1185">Reference proteome</keyword>
<dbReference type="PANTHER" id="PTHR15907">
    <property type="entry name" value="DUF614 FAMILY PROTEIN-RELATED"/>
    <property type="match status" value="1"/>
</dbReference>
<proteinExistence type="predicted"/>
<comment type="caution">
    <text evidence="1">The sequence shown here is derived from an EMBL/GenBank/DDBJ whole genome shotgun (WGS) entry which is preliminary data.</text>
</comment>
<evidence type="ECO:0000313" key="1">
    <source>
        <dbReference type="EMBL" id="KAK2665105.1"/>
    </source>
</evidence>
<reference evidence="1" key="1">
    <citation type="journal article" date="2023" name="Plant J.">
        <title>Genome sequences and population genomics provide insights into the demographic history, inbreeding, and mutation load of two 'living fossil' tree species of Dipteronia.</title>
        <authorList>
            <person name="Feng Y."/>
            <person name="Comes H.P."/>
            <person name="Chen J."/>
            <person name="Zhu S."/>
            <person name="Lu R."/>
            <person name="Zhang X."/>
            <person name="Li P."/>
            <person name="Qiu J."/>
            <person name="Olsen K.M."/>
            <person name="Qiu Y."/>
        </authorList>
    </citation>
    <scope>NUCLEOTIDE SEQUENCE</scope>
    <source>
        <strain evidence="1">KIB01</strain>
    </source>
</reference>
<gene>
    <name evidence="1" type="ORF">Ddye_003679</name>
</gene>
<sequence>MYPSVNDAHRFTTDGHPAPVLASGIPSTSPTQPYAPPLPYITSNVRVRGQPGQWSTGLCHCCDDPANCFITCFCPCITFGQIAEIVDRGSSSCAANGLIYGLLGMTGFACLYSCCYRSKLRGQYDLEELPCVDCLVHFCCETCALCQEYREIKSHGFDMGIGWEANVDRRNRGVTAAPILAPGMTRC</sequence>
<dbReference type="InterPro" id="IPR006461">
    <property type="entry name" value="PLAC_motif_containing"/>
</dbReference>
<dbReference type="AlphaFoldDB" id="A0AAD9XTI1"/>
<evidence type="ECO:0008006" key="3">
    <source>
        <dbReference type="Google" id="ProtNLM"/>
    </source>
</evidence>
<dbReference type="NCBIfam" id="TIGR01571">
    <property type="entry name" value="A_thal_Cys_rich"/>
    <property type="match status" value="1"/>
</dbReference>
<evidence type="ECO:0000313" key="2">
    <source>
        <dbReference type="Proteomes" id="UP001280121"/>
    </source>
</evidence>
<protein>
    <recommendedName>
        <fullName evidence="3">POS2</fullName>
    </recommendedName>
</protein>